<sequence length="957" mass="111268">MTYQKKSCVASLRSFLLIITVIFAVFITHYIVFVRVPGPMIHPIKYKIITGTFAFILDISQLFESIIGIPYYTILNTIADSYDKIKIRPFHHGQVLYHDQYIEDVLVRIYTPNNVSKTLLSPVIIFFHGGGFFFGSIYTHDTMTYHLSMYSGAKVISVNYRLTPYVHYPIPIEDSIKVVQYVMDNYQEFSIDPTQVFLCGDSAGGNIAAVVERQLRRKQKPVIRGVLLLYPLLQFVNFRLPSYLTNLPYHILSLLCEDIFTQVTNFYVNTSFTKNELFNNQHLSSDDYNNFYSKVNLQISNKDHIIEKSHRDTWKLLNENISPLLADDEILYNSPSTFICACTYDVLLSDAQLYFQRLQKLNVKDIVYREYHIFHGAMTFMDFPVAFNEAFHIIHDCAQIARPLNDNNNLPVIVYFPDDAFYMGSLDDKQLAKLSSTYIYILTVDHGYLRDEAFIYEGHLKRVGIQVVHNHYQNAFHRSIVLLYGPFGLDIVFYSIMDYIRSKISKKNRKSSNESSSTASASAIANDENQLSNGLSIEYFQMQLLLDCLMRIPYNTADYEELIALCYEQMKDDQNEIRMLSEFKKNYSPDRALWWYLQECFLYKILNYSLESQDIRSLFLFRRILHDVEKQMQQHRCSTPLHVYRSQLMPIELLDKWISSIGQCVVVNSFLSTTINSEVARNFLNSSQTIRDDYYRVLIEIDADPRILGSKPFVHIGSIHSDTDKNEVLFMFGSIFLINNITCGNDGLYTIELTLYSDNDHEFKQVFDDMKKKYGSGEINVLTFVQVLYDLDKFDEAEEYTNSYLEDLPSDHEDTLQCYNLLGSIAVAKADFETSLMWYNQALEFQMRKLPKYDNLKIADSHENIGDVYWKQGSYDLALQHYLTSLEIKTQALPSQHPSIAATLENIGRINESKRDFSQALSYFQKARSIYCRTYSVTHDKVAQIDEHIRRITHNPK</sequence>
<dbReference type="InterPro" id="IPR011990">
    <property type="entry name" value="TPR-like_helical_dom_sf"/>
</dbReference>
<dbReference type="InterPro" id="IPR029058">
    <property type="entry name" value="AB_hydrolase_fold"/>
</dbReference>
<dbReference type="PANTHER" id="PTHR48081">
    <property type="entry name" value="AB HYDROLASE SUPERFAMILY PROTEIN C4A8.06C"/>
    <property type="match status" value="1"/>
</dbReference>
<dbReference type="Proteomes" id="UP000663854">
    <property type="component" value="Unassembled WGS sequence"/>
</dbReference>
<feature type="repeat" description="TPR" evidence="3">
    <location>
        <begin position="859"/>
        <end position="892"/>
    </location>
</feature>
<name>A0A815UHN9_9BILA</name>
<dbReference type="EMBL" id="CAJNOH010001602">
    <property type="protein sequence ID" value="CAF1234259.1"/>
    <property type="molecule type" value="Genomic_DNA"/>
</dbReference>
<dbReference type="Gene3D" id="3.90.176.10">
    <property type="entry name" value="Toxin ADP-ribosyltransferase, Chain A, domain 1"/>
    <property type="match status" value="1"/>
</dbReference>
<dbReference type="PROSITE" id="PS50005">
    <property type="entry name" value="TPR"/>
    <property type="match status" value="1"/>
</dbReference>
<dbReference type="InterPro" id="IPR050300">
    <property type="entry name" value="GDXG_lipolytic_enzyme"/>
</dbReference>
<keyword evidence="3" id="KW-0802">TPR repeat</keyword>
<dbReference type="PANTHER" id="PTHR48081:SF8">
    <property type="entry name" value="ALPHA_BETA HYDROLASE FOLD-3 DOMAIN-CONTAINING PROTEIN-RELATED"/>
    <property type="match status" value="1"/>
</dbReference>
<dbReference type="SMART" id="SM00028">
    <property type="entry name" value="TPR"/>
    <property type="match status" value="3"/>
</dbReference>
<dbReference type="Pfam" id="PF13424">
    <property type="entry name" value="TPR_12"/>
    <property type="match status" value="1"/>
</dbReference>
<dbReference type="InterPro" id="IPR019734">
    <property type="entry name" value="TPR_rpt"/>
</dbReference>
<gene>
    <name evidence="7" type="ORF">JXQ802_LOCUS41285</name>
    <name evidence="6" type="ORF">PYM288_LOCUS26543</name>
</gene>
<feature type="transmembrane region" description="Helical" evidence="4">
    <location>
        <begin position="15"/>
        <end position="36"/>
    </location>
</feature>
<evidence type="ECO:0000313" key="6">
    <source>
        <dbReference type="EMBL" id="CAF1234259.1"/>
    </source>
</evidence>
<feature type="transmembrane region" description="Helical" evidence="4">
    <location>
        <begin position="119"/>
        <end position="139"/>
    </location>
</feature>
<dbReference type="SUPFAM" id="SSF48452">
    <property type="entry name" value="TPR-like"/>
    <property type="match status" value="1"/>
</dbReference>
<accession>A0A815UHN9</accession>
<keyword evidence="4" id="KW-0472">Membrane</keyword>
<keyword evidence="4" id="KW-1133">Transmembrane helix</keyword>
<evidence type="ECO:0000256" key="3">
    <source>
        <dbReference type="PROSITE-ProRule" id="PRU00339"/>
    </source>
</evidence>
<dbReference type="GO" id="GO:0016787">
    <property type="term" value="F:hydrolase activity"/>
    <property type="evidence" value="ECO:0007669"/>
    <property type="project" value="UniProtKB-KW"/>
</dbReference>
<protein>
    <recommendedName>
        <fullName evidence="5">Alpha/beta hydrolase fold-3 domain-containing protein</fullName>
    </recommendedName>
</protein>
<dbReference type="InterPro" id="IPR002168">
    <property type="entry name" value="Lipase_GDXG_HIS_AS"/>
</dbReference>
<dbReference type="Pfam" id="PF07859">
    <property type="entry name" value="Abhydrolase_3"/>
    <property type="match status" value="1"/>
</dbReference>
<organism evidence="7 8">
    <name type="scientific">Rotaria sordida</name>
    <dbReference type="NCBI Taxonomy" id="392033"/>
    <lineage>
        <taxon>Eukaryota</taxon>
        <taxon>Metazoa</taxon>
        <taxon>Spiralia</taxon>
        <taxon>Gnathifera</taxon>
        <taxon>Rotifera</taxon>
        <taxon>Eurotatoria</taxon>
        <taxon>Bdelloidea</taxon>
        <taxon>Philodinida</taxon>
        <taxon>Philodinidae</taxon>
        <taxon>Rotaria</taxon>
    </lineage>
</organism>
<comment type="similarity">
    <text evidence="1">Belongs to the 'GDXG' lipolytic enzyme family.</text>
</comment>
<evidence type="ECO:0000256" key="2">
    <source>
        <dbReference type="ARBA" id="ARBA00022801"/>
    </source>
</evidence>
<feature type="transmembrane region" description="Helical" evidence="4">
    <location>
        <begin position="48"/>
        <end position="72"/>
    </location>
</feature>
<evidence type="ECO:0000313" key="7">
    <source>
        <dbReference type="EMBL" id="CAF1516063.1"/>
    </source>
</evidence>
<comment type="caution">
    <text evidence="7">The sequence shown here is derived from an EMBL/GenBank/DDBJ whole genome shotgun (WGS) entry which is preliminary data.</text>
</comment>
<reference evidence="7" key="1">
    <citation type="submission" date="2021-02" db="EMBL/GenBank/DDBJ databases">
        <authorList>
            <person name="Nowell W R."/>
        </authorList>
    </citation>
    <scope>NUCLEOTIDE SEQUENCE</scope>
</reference>
<dbReference type="Gene3D" id="3.40.50.1820">
    <property type="entry name" value="alpha/beta hydrolase"/>
    <property type="match status" value="1"/>
</dbReference>
<keyword evidence="2" id="KW-0378">Hydrolase</keyword>
<feature type="domain" description="Alpha/beta hydrolase fold-3" evidence="5">
    <location>
        <begin position="124"/>
        <end position="246"/>
    </location>
</feature>
<dbReference type="Gene3D" id="1.25.40.10">
    <property type="entry name" value="Tetratricopeptide repeat domain"/>
    <property type="match status" value="1"/>
</dbReference>
<evidence type="ECO:0000313" key="8">
    <source>
        <dbReference type="Proteomes" id="UP000663870"/>
    </source>
</evidence>
<keyword evidence="8" id="KW-1185">Reference proteome</keyword>
<dbReference type="SUPFAM" id="SSF56399">
    <property type="entry name" value="ADP-ribosylation"/>
    <property type="match status" value="1"/>
</dbReference>
<keyword evidence="4" id="KW-0812">Transmembrane</keyword>
<dbReference type="SUPFAM" id="SSF53474">
    <property type="entry name" value="alpha/beta-Hydrolases"/>
    <property type="match status" value="1"/>
</dbReference>
<dbReference type="Proteomes" id="UP000663870">
    <property type="component" value="Unassembled WGS sequence"/>
</dbReference>
<evidence type="ECO:0000256" key="4">
    <source>
        <dbReference type="SAM" id="Phobius"/>
    </source>
</evidence>
<evidence type="ECO:0000256" key="1">
    <source>
        <dbReference type="ARBA" id="ARBA00010515"/>
    </source>
</evidence>
<dbReference type="EMBL" id="CAJNOL010002609">
    <property type="protein sequence ID" value="CAF1516063.1"/>
    <property type="molecule type" value="Genomic_DNA"/>
</dbReference>
<evidence type="ECO:0000259" key="5">
    <source>
        <dbReference type="Pfam" id="PF07859"/>
    </source>
</evidence>
<dbReference type="PROSITE" id="PS01173">
    <property type="entry name" value="LIPASE_GDXG_HIS"/>
    <property type="match status" value="1"/>
</dbReference>
<dbReference type="AlphaFoldDB" id="A0A815UHN9"/>
<dbReference type="InterPro" id="IPR013094">
    <property type="entry name" value="AB_hydrolase_3"/>
</dbReference>
<proteinExistence type="inferred from homology"/>